<organism evidence="1 2">
    <name type="scientific">Enterocloster clostridioformis</name>
    <dbReference type="NCBI Taxonomy" id="1531"/>
    <lineage>
        <taxon>Bacteria</taxon>
        <taxon>Bacillati</taxon>
        <taxon>Bacillota</taxon>
        <taxon>Clostridia</taxon>
        <taxon>Lachnospirales</taxon>
        <taxon>Lachnospiraceae</taxon>
        <taxon>Enterocloster</taxon>
    </lineage>
</organism>
<reference evidence="1 2" key="1">
    <citation type="submission" date="2018-06" db="EMBL/GenBank/DDBJ databases">
        <authorList>
            <consortium name="Pathogen Informatics"/>
            <person name="Doyle S."/>
        </authorList>
    </citation>
    <scope>NUCLEOTIDE SEQUENCE [LARGE SCALE GENOMIC DNA]</scope>
    <source>
        <strain evidence="1 2">NCTC11224</strain>
    </source>
</reference>
<gene>
    <name evidence="1" type="ORF">NCTC11224_00176</name>
</gene>
<protein>
    <submittedName>
        <fullName evidence="1">Uncharacterized protein</fullName>
    </submittedName>
</protein>
<evidence type="ECO:0000313" key="1">
    <source>
        <dbReference type="EMBL" id="SQB03806.1"/>
    </source>
</evidence>
<dbReference type="RefSeq" id="WP_089774438.1">
    <property type="nucleotide sequence ID" value="NZ_JADMWI010000156.1"/>
</dbReference>
<accession>A0A2X2TGN1</accession>
<sequence length="231" mass="26786">MIDTYTMILWAKANNNKIDTQTKQVFDILSTLSQVSYLRPKYLTANRKKNTTEFELTLDNVEKLITKKRDKQFEELGSKISFFTSLNDDESVGISISIGVSKAKFQNTIVLDLNFDYKEQSVEKFDELSEVFKKLVSVFAPFYGCITSRSNSSMFDTYYDKINNSPTSIFDINYWGEDIVNDLPISEIRKKVFECIEINSGYYIRLQKEPINISNINHMKLQKDINCLLGF</sequence>
<dbReference type="EMBL" id="UAVW01000001">
    <property type="protein sequence ID" value="SQB03806.1"/>
    <property type="molecule type" value="Genomic_DNA"/>
</dbReference>
<proteinExistence type="predicted"/>
<name>A0A2X2TGN1_9FIRM</name>
<evidence type="ECO:0000313" key="2">
    <source>
        <dbReference type="Proteomes" id="UP000251853"/>
    </source>
</evidence>
<dbReference type="Proteomes" id="UP000251853">
    <property type="component" value="Unassembled WGS sequence"/>
</dbReference>
<dbReference type="AlphaFoldDB" id="A0A2X2TGN1"/>
<keyword evidence="2" id="KW-1185">Reference proteome</keyword>